<dbReference type="PROSITE" id="PS50088">
    <property type="entry name" value="ANK_REPEAT"/>
    <property type="match status" value="1"/>
</dbReference>
<protein>
    <recommendedName>
        <fullName evidence="3">Death domain-containing protein</fullName>
    </recommendedName>
</protein>
<name>A0A1X7T1E7_AMPQE</name>
<evidence type="ECO:0000256" key="1">
    <source>
        <dbReference type="PROSITE-ProRule" id="PRU00023"/>
    </source>
</evidence>
<dbReference type="PROSITE" id="PS50017">
    <property type="entry name" value="DEATH_DOMAIN"/>
    <property type="match status" value="1"/>
</dbReference>
<evidence type="ECO:0000256" key="2">
    <source>
        <dbReference type="SAM" id="MobiDB-lite"/>
    </source>
</evidence>
<dbReference type="InParanoid" id="A0A1X7T1E7"/>
<dbReference type="InterPro" id="IPR036770">
    <property type="entry name" value="Ankyrin_rpt-contain_sf"/>
</dbReference>
<proteinExistence type="predicted"/>
<dbReference type="InterPro" id="IPR011029">
    <property type="entry name" value="DEATH-like_dom_sf"/>
</dbReference>
<dbReference type="Pfam" id="PF00531">
    <property type="entry name" value="Death"/>
    <property type="match status" value="1"/>
</dbReference>
<dbReference type="Gene3D" id="1.25.40.20">
    <property type="entry name" value="Ankyrin repeat-containing domain"/>
    <property type="match status" value="1"/>
</dbReference>
<feature type="region of interest" description="Disordered" evidence="2">
    <location>
        <begin position="139"/>
        <end position="185"/>
    </location>
</feature>
<dbReference type="CDD" id="cd01670">
    <property type="entry name" value="Death"/>
    <property type="match status" value="1"/>
</dbReference>
<keyword evidence="1" id="KW-0040">ANK repeat</keyword>
<feature type="compositionally biased region" description="Basic and acidic residues" evidence="2">
    <location>
        <begin position="141"/>
        <end position="151"/>
    </location>
</feature>
<dbReference type="SUPFAM" id="SSF47986">
    <property type="entry name" value="DEATH domain"/>
    <property type="match status" value="1"/>
</dbReference>
<dbReference type="AlphaFoldDB" id="A0A1X7T1E7"/>
<feature type="domain" description="Death" evidence="3">
    <location>
        <begin position="802"/>
        <end position="870"/>
    </location>
</feature>
<dbReference type="InterPro" id="IPR000488">
    <property type="entry name" value="Death_dom"/>
</dbReference>
<dbReference type="SUPFAM" id="SSF48403">
    <property type="entry name" value="Ankyrin repeat"/>
    <property type="match status" value="1"/>
</dbReference>
<dbReference type="EnsemblMetazoa" id="Aqu2.1.08249_001">
    <property type="protein sequence ID" value="Aqu2.1.08249_001"/>
    <property type="gene ID" value="Aqu2.1.08249"/>
</dbReference>
<reference evidence="4" key="1">
    <citation type="submission" date="2017-05" db="UniProtKB">
        <authorList>
            <consortium name="EnsemblMetazoa"/>
        </authorList>
    </citation>
    <scope>IDENTIFICATION</scope>
</reference>
<organism evidence="4">
    <name type="scientific">Amphimedon queenslandica</name>
    <name type="common">Sponge</name>
    <dbReference type="NCBI Taxonomy" id="400682"/>
    <lineage>
        <taxon>Eukaryota</taxon>
        <taxon>Metazoa</taxon>
        <taxon>Porifera</taxon>
        <taxon>Demospongiae</taxon>
        <taxon>Heteroscleromorpha</taxon>
        <taxon>Haplosclerida</taxon>
        <taxon>Niphatidae</taxon>
        <taxon>Amphimedon</taxon>
    </lineage>
</organism>
<dbReference type="GO" id="GO:0007165">
    <property type="term" value="P:signal transduction"/>
    <property type="evidence" value="ECO:0007669"/>
    <property type="project" value="InterPro"/>
</dbReference>
<evidence type="ECO:0000259" key="3">
    <source>
        <dbReference type="PROSITE" id="PS50017"/>
    </source>
</evidence>
<sequence length="872" mass="98295">MAAAHEGHKDIVIVLIESGADATATNKTKMTACDIAAIKGHSYVADFLQKFQDYLYLLHVITEDTISLNCKKLALLGPPKVGKTAFQALFFNWLAPKHHHSTAIASRSVQVVERITDIAEDKVWDVVKAEEVLETLSDAISDEKKEPEDKATGVSSSTLQHLQSKTPDMSLEGKSSNVDFTSPKSVNNKTPMHKLAIKMAKQECSNKIPVTVLQLSEYRKSKGGKRSRELHKATWVHVLDSGGQLQFADVSRAFLRGNAVNFILVKLTEKLSDKPSFVYSVNGTLISVPSELQMTNLQLIEHYVHSVAASNTCTVSIDGKEISTKPFFVIIGTYYDKVKGLFFSTTESIEEKNKQILSTLEEFHDQFIFHNKSSNELIFPVNNLCWINRKKISDEIRERIMSQEGIGFKVPIPIRWYLFELQMREKGSSDHGIVSIESCYDIGTTLGMSKKDVKTSLVHFDSLTLCLYYEKVLPNVIFTNPQYLLDILSGLVCTSFVVDLTLVLPKGVSLSPDTQQMLQRDGVFEESILDDLGLPFLESLFPPRDFLLLLQYLFIVSPIPIKRSNSTVCDSTVPDSTVQRFFMPILLPPVRMSEEQKKAFIQTCDPLIITFNSKLVPQGLFPTLIVSLLSRRDKPHFFIDSRSPLFPRQLRHAVKLFSERLFGSIFLCDNLKSIEIIFTGRTRHCYTLHQVILECLSASAELLSYDMKALISVRCMRHHTLAASNDEPHPITVCDTEYPPVVGCSLENDHSPIPIDNKRQYCWLKDLSSVVRIDNIILPEGSVLNESHAPIILKAISKIVNEWETLGLFLGIENEELKLIHSKSFYQIDVSRKDMIVHWLKTGTATREKLIQALEDLGRNDVAAEVKRLPKH</sequence>
<dbReference type="OrthoDB" id="10683581at2759"/>
<dbReference type="Gene3D" id="1.10.533.10">
    <property type="entry name" value="Death Domain, Fas"/>
    <property type="match status" value="1"/>
</dbReference>
<accession>A0A1X7T1E7</accession>
<feature type="repeat" description="ANK" evidence="1">
    <location>
        <begin position="1"/>
        <end position="27"/>
    </location>
</feature>
<dbReference type="InterPro" id="IPR002110">
    <property type="entry name" value="Ankyrin_rpt"/>
</dbReference>
<dbReference type="Pfam" id="PF13637">
    <property type="entry name" value="Ank_4"/>
    <property type="match status" value="1"/>
</dbReference>
<feature type="compositionally biased region" description="Polar residues" evidence="2">
    <location>
        <begin position="153"/>
        <end position="185"/>
    </location>
</feature>
<evidence type="ECO:0000313" key="4">
    <source>
        <dbReference type="EnsemblMetazoa" id="Aqu2.1.08249_001"/>
    </source>
</evidence>